<evidence type="ECO:0000256" key="2">
    <source>
        <dbReference type="SAM" id="SignalP"/>
    </source>
</evidence>
<evidence type="ECO:0000256" key="1">
    <source>
        <dbReference type="SAM" id="MobiDB-lite"/>
    </source>
</evidence>
<dbReference type="EMBL" id="JAOZEW010000035">
    <property type="protein sequence ID" value="MCV9930438.1"/>
    <property type="molecule type" value="Genomic_DNA"/>
</dbReference>
<evidence type="ECO:0000313" key="4">
    <source>
        <dbReference type="Proteomes" id="UP001151079"/>
    </source>
</evidence>
<name>A0A9X2YXB3_9FLAO</name>
<dbReference type="AlphaFoldDB" id="A0A9X2YXB3"/>
<proteinExistence type="predicted"/>
<keyword evidence="4" id="KW-1185">Reference proteome</keyword>
<reference evidence="3" key="1">
    <citation type="submission" date="2022-10" db="EMBL/GenBank/DDBJ databases">
        <title>Two novel species of Flavobacterium.</title>
        <authorList>
            <person name="Liu Q."/>
            <person name="Xin Y.-H."/>
        </authorList>
    </citation>
    <scope>NUCLEOTIDE SEQUENCE</scope>
    <source>
        <strain evidence="3">LS1R49</strain>
    </source>
</reference>
<gene>
    <name evidence="3" type="ORF">OIU83_22450</name>
</gene>
<dbReference type="Proteomes" id="UP001151079">
    <property type="component" value="Unassembled WGS sequence"/>
</dbReference>
<feature type="signal peptide" evidence="2">
    <location>
        <begin position="1"/>
        <end position="21"/>
    </location>
</feature>
<feature type="chain" id="PRO_5040837802" evidence="2">
    <location>
        <begin position="22"/>
        <end position="52"/>
    </location>
</feature>
<comment type="caution">
    <text evidence="3">The sequence shown here is derived from an EMBL/GenBank/DDBJ whole genome shotgun (WGS) entry which is preliminary data.</text>
</comment>
<sequence>MKKLTILFTLFFFILSNNIDAQSGHYKNGKGSSHKGGKYKNSSTNNHYKKRK</sequence>
<organism evidence="3 4">
    <name type="scientific">Flavobacterium shii</name>
    <dbReference type="NCBI Taxonomy" id="2987687"/>
    <lineage>
        <taxon>Bacteria</taxon>
        <taxon>Pseudomonadati</taxon>
        <taxon>Bacteroidota</taxon>
        <taxon>Flavobacteriia</taxon>
        <taxon>Flavobacteriales</taxon>
        <taxon>Flavobacteriaceae</taxon>
        <taxon>Flavobacterium</taxon>
    </lineage>
</organism>
<keyword evidence="2" id="KW-0732">Signal</keyword>
<evidence type="ECO:0000313" key="3">
    <source>
        <dbReference type="EMBL" id="MCV9930438.1"/>
    </source>
</evidence>
<dbReference type="RefSeq" id="WP_264208511.1">
    <property type="nucleotide sequence ID" value="NZ_JAOZEW010000035.1"/>
</dbReference>
<accession>A0A9X2YXB3</accession>
<protein>
    <submittedName>
        <fullName evidence="3">Uncharacterized protein</fullName>
    </submittedName>
</protein>
<feature type="region of interest" description="Disordered" evidence="1">
    <location>
        <begin position="24"/>
        <end position="52"/>
    </location>
</feature>